<accession>A0ABQ4GWD2</accession>
<sequence length="395" mass="42421">MSGAETAGAQLYAHLAQLLAPADSLVGSSSMVILEPAGKDVGAMASLTGAEAREAMADLANAIPAAAPSFLDTGGFYDDIWNFVLTSALPTGPADDPVRATVARVIADNRADFELMALARLDLPADLYHPVSATPADWLGPAGWSSASFRVGGEDADPVPQAAPDLFVPEEIPELVWREIDPLEPQRSGLDPFEEPDLLKLPDRLEPRDTFGQRELVIPARRRSVLGDTRVLKLLEGIRARKPVAPPEGLMWRDVFTVSRAVETTGKESRTTSRFRLSFDYRVVGLRRPWLEPQLCHLSGWIIPGLPAHGLSTGLLTDNKGLMPVLTTRMLVVRDLVVEAEWSDADRDKAGSGATVAFGPFRVAGEGAFDGTRLTRADPQVVAWLAAVVPACPAP</sequence>
<evidence type="ECO:0000313" key="2">
    <source>
        <dbReference type="Proteomes" id="UP000660454"/>
    </source>
</evidence>
<dbReference type="RefSeq" id="WP_204051696.1">
    <property type="nucleotide sequence ID" value="NZ_BOOF01000043.1"/>
</dbReference>
<gene>
    <name evidence="1" type="ORF">Msi02_65390</name>
</gene>
<organism evidence="1 2">
    <name type="scientific">Microbispora siamensis</name>
    <dbReference type="NCBI Taxonomy" id="564413"/>
    <lineage>
        <taxon>Bacteria</taxon>
        <taxon>Bacillati</taxon>
        <taxon>Actinomycetota</taxon>
        <taxon>Actinomycetes</taxon>
        <taxon>Streptosporangiales</taxon>
        <taxon>Streptosporangiaceae</taxon>
        <taxon>Microbispora</taxon>
    </lineage>
</organism>
<evidence type="ECO:0000313" key="1">
    <source>
        <dbReference type="EMBL" id="GIH65722.1"/>
    </source>
</evidence>
<reference evidence="1 2" key="1">
    <citation type="submission" date="2021-01" db="EMBL/GenBank/DDBJ databases">
        <title>Whole genome shotgun sequence of Microbispora siamensis NBRC 104113.</title>
        <authorList>
            <person name="Komaki H."/>
            <person name="Tamura T."/>
        </authorList>
    </citation>
    <scope>NUCLEOTIDE SEQUENCE [LARGE SCALE GENOMIC DNA]</scope>
    <source>
        <strain evidence="1 2">NBRC 104113</strain>
    </source>
</reference>
<keyword evidence="2" id="KW-1185">Reference proteome</keyword>
<comment type="caution">
    <text evidence="1">The sequence shown here is derived from an EMBL/GenBank/DDBJ whole genome shotgun (WGS) entry which is preliminary data.</text>
</comment>
<name>A0ABQ4GWD2_9ACTN</name>
<dbReference type="Proteomes" id="UP000660454">
    <property type="component" value="Unassembled WGS sequence"/>
</dbReference>
<protein>
    <submittedName>
        <fullName evidence="1">Uncharacterized protein</fullName>
    </submittedName>
</protein>
<dbReference type="EMBL" id="BOOF01000043">
    <property type="protein sequence ID" value="GIH65722.1"/>
    <property type="molecule type" value="Genomic_DNA"/>
</dbReference>
<proteinExistence type="predicted"/>